<evidence type="ECO:0000256" key="2">
    <source>
        <dbReference type="ARBA" id="ARBA00007367"/>
    </source>
</evidence>
<dbReference type="InterPro" id="IPR051843">
    <property type="entry name" value="CPA1_transporter"/>
</dbReference>
<dbReference type="PANTHER" id="PTHR31102:SF1">
    <property type="entry name" value="CATION_H+ EXCHANGER DOMAIN-CONTAINING PROTEIN"/>
    <property type="match status" value="1"/>
</dbReference>
<sequence length="588" mass="62943">MTKIDVNQVQPGNVAIQVEYFVKNIYVKRKRNLFRDSLRLRGGSTENGTKVNIQYNETNVEQSKCSSAMEKICMPCLRRFHPLPENPNICQRLAHSFMLPLQGNIAQYIQFIIICLQIWAVLIALTRDQGLPGGNFFSLLVLFVCCVIAGYLISFIRLPPLLGMLIMGVLLRNVPGVKIIGEGIDAKWSGALRKLALTVILTRAGLGLDVIKLKKLSFAVIRLAFTPCLAEAVTGGIVSHFLLGFPWKWSAMFGCILAALSPAVTVPALVNLIDRRYGVAKGIPTMGLAAGGLDNVLCVTGFAVFFGTIFSDGDIAVTIVLGPIGAIVGVIYGFVMGIFLWYFPAKDCGNPVFYRTLLLFGSGLVAVFGSSAVGLSSAGPLGCLTTATVAAYKWRARRKPNEPDEVANVMAIAWLIVQHFLFGLIGAAVDISKIQSHTAGYGIATLAIGLCVRSIVSFTVTLGTGFNIKERIFIVLTWLSKATVQAAIGGMALDRARESNPVDQTQVKYGEDVLTISVLAIIICAPVGATCMALLGPKFLVKGDVEEIEVCSDKQGPSSDKGDTASISTVSTAVPSGTAVSNNAQTKI</sequence>
<feature type="transmembrane region" description="Helical" evidence="6">
    <location>
        <begin position="513"/>
        <end position="535"/>
    </location>
</feature>
<dbReference type="PANTHER" id="PTHR31102">
    <property type="match status" value="1"/>
</dbReference>
<feature type="transmembrane region" description="Helical" evidence="6">
    <location>
        <begin position="441"/>
        <end position="460"/>
    </location>
</feature>
<keyword evidence="9" id="KW-1185">Reference proteome</keyword>
<evidence type="ECO:0000313" key="9">
    <source>
        <dbReference type="Proteomes" id="UP001217089"/>
    </source>
</evidence>
<evidence type="ECO:0000256" key="6">
    <source>
        <dbReference type="SAM" id="Phobius"/>
    </source>
</evidence>
<dbReference type="InterPro" id="IPR038770">
    <property type="entry name" value="Na+/solute_symporter_sf"/>
</dbReference>
<feature type="transmembrane region" description="Helical" evidence="6">
    <location>
        <begin position="315"/>
        <end position="343"/>
    </location>
</feature>
<evidence type="ECO:0000259" key="7">
    <source>
        <dbReference type="Pfam" id="PF00999"/>
    </source>
</evidence>
<feature type="transmembrane region" description="Helical" evidence="6">
    <location>
        <begin position="472"/>
        <end position="493"/>
    </location>
</feature>
<keyword evidence="4 6" id="KW-1133">Transmembrane helix</keyword>
<evidence type="ECO:0000256" key="4">
    <source>
        <dbReference type="ARBA" id="ARBA00022989"/>
    </source>
</evidence>
<feature type="domain" description="Cation/H+ exchanger transmembrane" evidence="7">
    <location>
        <begin position="147"/>
        <end position="523"/>
    </location>
</feature>
<keyword evidence="5 6" id="KW-0472">Membrane</keyword>
<dbReference type="EMBL" id="JARBDR010000813">
    <property type="protein sequence ID" value="KAJ8306193.1"/>
    <property type="molecule type" value="Genomic_DNA"/>
</dbReference>
<comment type="caution">
    <text evidence="8">The sequence shown here is derived from an EMBL/GenBank/DDBJ whole genome shotgun (WGS) entry which is preliminary data.</text>
</comment>
<feature type="transmembrane region" description="Helical" evidence="6">
    <location>
        <begin position="105"/>
        <end position="125"/>
    </location>
</feature>
<feature type="transmembrane region" description="Helical" evidence="6">
    <location>
        <begin position="352"/>
        <end position="369"/>
    </location>
</feature>
<dbReference type="Gene3D" id="1.20.1530.20">
    <property type="match status" value="1"/>
</dbReference>
<reference evidence="8 9" key="1">
    <citation type="submission" date="2022-12" db="EMBL/GenBank/DDBJ databases">
        <title>Chromosome-level genome of Tegillarca granosa.</title>
        <authorList>
            <person name="Kim J."/>
        </authorList>
    </citation>
    <scope>NUCLEOTIDE SEQUENCE [LARGE SCALE GENOMIC DNA]</scope>
    <source>
        <strain evidence="8">Teg-2019</strain>
        <tissue evidence="8">Adductor muscle</tissue>
    </source>
</reference>
<dbReference type="Proteomes" id="UP001217089">
    <property type="component" value="Unassembled WGS sequence"/>
</dbReference>
<comment type="similarity">
    <text evidence="2">Belongs to the monovalent cation:proton antiporter 1 (CPA1) transporter (TC 2.A.36) family.</text>
</comment>
<protein>
    <recommendedName>
        <fullName evidence="7">Cation/H+ exchanger transmembrane domain-containing protein</fullName>
    </recommendedName>
</protein>
<feature type="transmembrane region" description="Helical" evidence="6">
    <location>
        <begin position="223"/>
        <end position="243"/>
    </location>
</feature>
<evidence type="ECO:0000256" key="5">
    <source>
        <dbReference type="ARBA" id="ARBA00023136"/>
    </source>
</evidence>
<dbReference type="InterPro" id="IPR006153">
    <property type="entry name" value="Cation/H_exchanger_TM"/>
</dbReference>
<evidence type="ECO:0000256" key="1">
    <source>
        <dbReference type="ARBA" id="ARBA00004141"/>
    </source>
</evidence>
<gene>
    <name evidence="8" type="ORF">KUTeg_016738</name>
</gene>
<dbReference type="Pfam" id="PF00999">
    <property type="entry name" value="Na_H_Exchanger"/>
    <property type="match status" value="1"/>
</dbReference>
<evidence type="ECO:0000256" key="3">
    <source>
        <dbReference type="ARBA" id="ARBA00022692"/>
    </source>
</evidence>
<keyword evidence="3 6" id="KW-0812">Transmembrane</keyword>
<feature type="transmembrane region" description="Helical" evidence="6">
    <location>
        <begin position="406"/>
        <end position="429"/>
    </location>
</feature>
<organism evidence="8 9">
    <name type="scientific">Tegillarca granosa</name>
    <name type="common">Malaysian cockle</name>
    <name type="synonym">Anadara granosa</name>
    <dbReference type="NCBI Taxonomy" id="220873"/>
    <lineage>
        <taxon>Eukaryota</taxon>
        <taxon>Metazoa</taxon>
        <taxon>Spiralia</taxon>
        <taxon>Lophotrochozoa</taxon>
        <taxon>Mollusca</taxon>
        <taxon>Bivalvia</taxon>
        <taxon>Autobranchia</taxon>
        <taxon>Pteriomorphia</taxon>
        <taxon>Arcoida</taxon>
        <taxon>Arcoidea</taxon>
        <taxon>Arcidae</taxon>
        <taxon>Tegillarca</taxon>
    </lineage>
</organism>
<name>A0ABQ9ESF6_TEGGR</name>
<comment type="subcellular location">
    <subcellularLocation>
        <location evidence="1">Membrane</location>
        <topology evidence="1">Multi-pass membrane protein</topology>
    </subcellularLocation>
</comment>
<feature type="transmembrane region" description="Helical" evidence="6">
    <location>
        <begin position="137"/>
        <end position="158"/>
    </location>
</feature>
<accession>A0ABQ9ESF6</accession>
<evidence type="ECO:0000313" key="8">
    <source>
        <dbReference type="EMBL" id="KAJ8306193.1"/>
    </source>
</evidence>
<proteinExistence type="inferred from homology"/>
<feature type="transmembrane region" description="Helical" evidence="6">
    <location>
        <begin position="285"/>
        <end position="309"/>
    </location>
</feature>
<feature type="transmembrane region" description="Helical" evidence="6">
    <location>
        <begin position="249"/>
        <end position="273"/>
    </location>
</feature>